<dbReference type="InterPro" id="IPR007608">
    <property type="entry name" value="Senescence_reg_S40"/>
</dbReference>
<evidence type="ECO:0000313" key="3">
    <source>
        <dbReference type="EnsemblPlants" id="HORVU.MOREX.r3.6HG0596750.1.CDS1"/>
    </source>
</evidence>
<dbReference type="PANTHER" id="PTHR46525:SF23">
    <property type="entry name" value="OS02G0629000 PROTEIN"/>
    <property type="match status" value="1"/>
</dbReference>
<dbReference type="Gramene" id="HORVU.MOREX.r2.6HG0494510.1">
    <property type="protein sequence ID" value="HORVU.MOREX.r2.6HG0494510.1.CDS.1"/>
    <property type="gene ID" value="HORVU.MOREX.r2.6HG0494510"/>
</dbReference>
<reference evidence="3" key="3">
    <citation type="submission" date="2022-01" db="UniProtKB">
        <authorList>
            <consortium name="EnsemblPlants"/>
        </authorList>
    </citation>
    <scope>IDENTIFICATION</scope>
    <source>
        <strain evidence="3">subsp. vulgare</strain>
    </source>
</reference>
<organism evidence="3 4">
    <name type="scientific">Hordeum vulgare subsp. vulgare</name>
    <name type="common">Domesticated barley</name>
    <dbReference type="NCBI Taxonomy" id="112509"/>
    <lineage>
        <taxon>Eukaryota</taxon>
        <taxon>Viridiplantae</taxon>
        <taxon>Streptophyta</taxon>
        <taxon>Embryophyta</taxon>
        <taxon>Tracheophyta</taxon>
        <taxon>Spermatophyta</taxon>
        <taxon>Magnoliopsida</taxon>
        <taxon>Liliopsida</taxon>
        <taxon>Poales</taxon>
        <taxon>Poaceae</taxon>
        <taxon>BOP clade</taxon>
        <taxon>Pooideae</taxon>
        <taxon>Triticodae</taxon>
        <taxon>Triticeae</taxon>
        <taxon>Hordeinae</taxon>
        <taxon>Hordeum</taxon>
    </lineage>
</organism>
<dbReference type="GO" id="GO:0010150">
    <property type="term" value="P:leaf senescence"/>
    <property type="evidence" value="ECO:0007669"/>
    <property type="project" value="UniProtKB-ARBA"/>
</dbReference>
<dbReference type="OrthoDB" id="1917735at2759"/>
<proteinExistence type="inferred from homology"/>
<evidence type="ECO:0000256" key="2">
    <source>
        <dbReference type="SAM" id="MobiDB-lite"/>
    </source>
</evidence>
<name>A0A8I7BC15_HORVV</name>
<evidence type="ECO:0000313" key="4">
    <source>
        <dbReference type="Proteomes" id="UP000011116"/>
    </source>
</evidence>
<dbReference type="PANTHER" id="PTHR46525">
    <property type="entry name" value="EMB|CAB72159.1"/>
    <property type="match status" value="1"/>
</dbReference>
<dbReference type="Gramene" id="HORVU.MOREX.r3.6HG0596750.1">
    <property type="protein sequence ID" value="HORVU.MOREX.r3.6HG0596750.1.CDS1"/>
    <property type="gene ID" value="HORVU.MOREX.r3.6HG0596750"/>
</dbReference>
<dbReference type="Proteomes" id="UP000011116">
    <property type="component" value="Chromosome 6H"/>
</dbReference>
<evidence type="ECO:0000256" key="1">
    <source>
        <dbReference type="ARBA" id="ARBA00034773"/>
    </source>
</evidence>
<dbReference type="RefSeq" id="XP_044952355.1">
    <property type="nucleotide sequence ID" value="XM_045096420.1"/>
</dbReference>
<protein>
    <recommendedName>
        <fullName evidence="5">Senescence regulator</fullName>
    </recommendedName>
</protein>
<sequence length="178" mass="19179">MARSTRSVATERAYNHFAPSSTRGLMVMGYPATARGPVTADEFDESDIWGSFNPAEEAEQLARSGAELPRVRAVPSARPGRKAKPVDRTGGGGAAHGSLPVAIPDWSKILGDEYHGRQAGDWELDDADDEDIEGAPVVPPHELAWRRRAASLSVNDGMGVGRMLKVRDAVWKKTGFQA</sequence>
<keyword evidence="4" id="KW-1185">Reference proteome</keyword>
<comment type="similarity">
    <text evidence="1">Belongs to the senescence regulator S40 family.</text>
</comment>
<reference evidence="3" key="2">
    <citation type="submission" date="2020-10" db="EMBL/GenBank/DDBJ databases">
        <authorList>
            <person name="Scholz U."/>
            <person name="Mascher M."/>
            <person name="Fiebig A."/>
        </authorList>
    </citation>
    <scope>NUCLEOTIDE SEQUENCE [LARGE SCALE GENOMIC DNA]</scope>
    <source>
        <strain evidence="3">cv. Morex</strain>
    </source>
</reference>
<dbReference type="OMA" id="YDEFERS"/>
<feature type="region of interest" description="Disordered" evidence="2">
    <location>
        <begin position="59"/>
        <end position="100"/>
    </location>
</feature>
<gene>
    <name evidence="3" type="primary">LOC123402497</name>
</gene>
<dbReference type="Pfam" id="PF04520">
    <property type="entry name" value="Senescence_reg"/>
    <property type="match status" value="1"/>
</dbReference>
<dbReference type="GeneID" id="123402497"/>
<evidence type="ECO:0008006" key="5">
    <source>
        <dbReference type="Google" id="ProtNLM"/>
    </source>
</evidence>
<dbReference type="AlphaFoldDB" id="A0A8I7BC15"/>
<dbReference type="EnsemblPlants" id="HORVU.MOREX.r3.6HG0596750.1">
    <property type="protein sequence ID" value="HORVU.MOREX.r3.6HG0596750.1.CDS1"/>
    <property type="gene ID" value="HORVU.MOREX.r3.6HG0596750"/>
</dbReference>
<accession>A0A8I7BC15</accession>
<reference evidence="4" key="1">
    <citation type="journal article" date="2012" name="Nature">
        <title>A physical, genetic and functional sequence assembly of the barley genome.</title>
        <authorList>
            <consortium name="The International Barley Genome Sequencing Consortium"/>
            <person name="Mayer K.F."/>
            <person name="Waugh R."/>
            <person name="Brown J.W."/>
            <person name="Schulman A."/>
            <person name="Langridge P."/>
            <person name="Platzer M."/>
            <person name="Fincher G.B."/>
            <person name="Muehlbauer G.J."/>
            <person name="Sato K."/>
            <person name="Close T.J."/>
            <person name="Wise R.P."/>
            <person name="Stein N."/>
        </authorList>
    </citation>
    <scope>NUCLEOTIDE SEQUENCE [LARGE SCALE GENOMIC DNA]</scope>
    <source>
        <strain evidence="4">cv. Morex</strain>
    </source>
</reference>
<dbReference type="KEGG" id="hvg:123402497"/>